<dbReference type="Proteomes" id="UP000001941">
    <property type="component" value="Chromosome"/>
</dbReference>
<feature type="domain" description="MoaB/Mog" evidence="1">
    <location>
        <begin position="170"/>
        <end position="307"/>
    </location>
</feature>
<accession>Q2FQZ5</accession>
<dbReference type="Gene3D" id="3.40.980.10">
    <property type="entry name" value="MoaB/Mog-like domain"/>
    <property type="match status" value="1"/>
</dbReference>
<dbReference type="SMART" id="SM00852">
    <property type="entry name" value="MoCF_biosynth"/>
    <property type="match status" value="1"/>
</dbReference>
<dbReference type="PANTHER" id="PTHR10192:SF5">
    <property type="entry name" value="GEPHYRIN"/>
    <property type="match status" value="1"/>
</dbReference>
<keyword evidence="3" id="KW-1185">Reference proteome</keyword>
<dbReference type="Gene3D" id="3.90.105.10">
    <property type="entry name" value="Molybdopterin biosynthesis moea protein, domain 2"/>
    <property type="match status" value="1"/>
</dbReference>
<dbReference type="PANTHER" id="PTHR10192">
    <property type="entry name" value="MOLYBDOPTERIN BIOSYNTHESIS PROTEIN"/>
    <property type="match status" value="1"/>
</dbReference>
<dbReference type="InterPro" id="IPR036135">
    <property type="entry name" value="MoeA_linker/N_sf"/>
</dbReference>
<dbReference type="AlphaFoldDB" id="Q2FQZ5"/>
<dbReference type="Gene3D" id="2.170.190.11">
    <property type="entry name" value="Molybdopterin biosynthesis moea protein, domain 3"/>
    <property type="match status" value="1"/>
</dbReference>
<reference evidence="3" key="1">
    <citation type="journal article" date="2016" name="Stand. Genomic Sci.">
        <title>Complete genome sequence of Methanospirillum hungatei type strain JF1.</title>
        <authorList>
            <person name="Gunsalus R.P."/>
            <person name="Cook L.E."/>
            <person name="Crable B."/>
            <person name="Rohlin L."/>
            <person name="McDonald E."/>
            <person name="Mouttaki H."/>
            <person name="Sieber J.R."/>
            <person name="Poweleit N."/>
            <person name="Zhou H."/>
            <person name="Lapidus A.L."/>
            <person name="Daligault H.E."/>
            <person name="Land M."/>
            <person name="Gilna P."/>
            <person name="Ivanova N."/>
            <person name="Kyrpides N."/>
            <person name="Culley D.E."/>
            <person name="McInerney M.J."/>
        </authorList>
    </citation>
    <scope>NUCLEOTIDE SEQUENCE [LARGE SCALE GENOMIC DNA]</scope>
    <source>
        <strain evidence="3">ATCC 27890 / DSM 864 / NBRC 100397 / JF-1</strain>
    </source>
</reference>
<dbReference type="Gene3D" id="2.40.340.10">
    <property type="entry name" value="MoeA, C-terminal, domain IV"/>
    <property type="match status" value="1"/>
</dbReference>
<dbReference type="InterPro" id="IPR036688">
    <property type="entry name" value="MoeA_C_domain_IV_sf"/>
</dbReference>
<gene>
    <name evidence="2" type="ordered locus">Mhun_2042</name>
</gene>
<dbReference type="EMBL" id="CP000254">
    <property type="protein sequence ID" value="ABD41750.1"/>
    <property type="molecule type" value="Genomic_DNA"/>
</dbReference>
<sequence length="389" mass="42620">MPRIISPDSLISMKEAQKLILSSFKNQTKSRFIPVKNALGYTLADPVSIFRTIPPVTLAGMDGIALKSKETRGASNEHLREVSGISVNIGLPVPDDYDTIISPEEVRKTEKGQYLISKPISPRQHIIPKGSEAEKGQIIMQADHVLTPYDIAALIHFGVKDVAVRHWKVGMIATGDEIIPSKKEPHPGEIVDTNTIMISGYLQGFGVLTEGFPITPDEPDLIASRILSACDTCDIVLVLGGTSAGTKDYSVDAIEKAGNLLFHGVAMEPGKPVLCGSVMGKPVLGMPGSPAACLLSFFQFVFPLLKSWGVPIPPKKHVIGEITRDIEPFFGYDLFYLVRTRYEDGVIRIFPLEWEFGYITGISADGILHLPEWSNGYRKGERVQISLIR</sequence>
<dbReference type="eggNOG" id="arCOG00217">
    <property type="taxonomic scope" value="Archaea"/>
</dbReference>
<proteinExistence type="predicted"/>
<dbReference type="SUPFAM" id="SSF63882">
    <property type="entry name" value="MoeA N-terminal region -like"/>
    <property type="match status" value="1"/>
</dbReference>
<evidence type="ECO:0000313" key="3">
    <source>
        <dbReference type="Proteomes" id="UP000001941"/>
    </source>
</evidence>
<dbReference type="GO" id="GO:0006777">
    <property type="term" value="P:Mo-molybdopterin cofactor biosynthetic process"/>
    <property type="evidence" value="ECO:0007669"/>
    <property type="project" value="TreeGrafter"/>
</dbReference>
<dbReference type="InterPro" id="IPR038987">
    <property type="entry name" value="MoeA-like"/>
</dbReference>
<organism evidence="2 3">
    <name type="scientific">Methanospirillum hungatei JF-1 (strain ATCC 27890 / DSM 864 / NBRC 100397 / JF-1)</name>
    <dbReference type="NCBI Taxonomy" id="323259"/>
    <lineage>
        <taxon>Archaea</taxon>
        <taxon>Methanobacteriati</taxon>
        <taxon>Methanobacteriota</taxon>
        <taxon>Stenosarchaea group</taxon>
        <taxon>Methanomicrobia</taxon>
        <taxon>Methanomicrobiales</taxon>
        <taxon>Methanospirillaceae</taxon>
        <taxon>Methanospirillum</taxon>
    </lineage>
</organism>
<dbReference type="HOGENOM" id="CLU_010186_7_2_2"/>
<dbReference type="Pfam" id="PF00994">
    <property type="entry name" value="MoCF_biosynth"/>
    <property type="match status" value="1"/>
</dbReference>
<dbReference type="NCBIfam" id="TIGR00177">
    <property type="entry name" value="molyb_syn"/>
    <property type="match status" value="1"/>
</dbReference>
<dbReference type="InterPro" id="IPR005110">
    <property type="entry name" value="MoeA_linker/N"/>
</dbReference>
<dbReference type="InterPro" id="IPR036425">
    <property type="entry name" value="MoaB/Mog-like_dom_sf"/>
</dbReference>
<evidence type="ECO:0000313" key="2">
    <source>
        <dbReference type="EMBL" id="ABD41750.1"/>
    </source>
</evidence>
<dbReference type="InParanoid" id="Q2FQZ5"/>
<name>Q2FQZ5_METHJ</name>
<protein>
    <submittedName>
        <fullName evidence="2">Molybdopterin binding domain</fullName>
    </submittedName>
</protein>
<dbReference type="InterPro" id="IPR001453">
    <property type="entry name" value="MoaB/Mog_dom"/>
</dbReference>
<dbReference type="CDD" id="cd00887">
    <property type="entry name" value="MoeA"/>
    <property type="match status" value="1"/>
</dbReference>
<dbReference type="KEGG" id="mhu:Mhun_2042"/>
<dbReference type="SUPFAM" id="SSF53218">
    <property type="entry name" value="Molybdenum cofactor biosynthesis proteins"/>
    <property type="match status" value="1"/>
</dbReference>
<dbReference type="GO" id="GO:0005737">
    <property type="term" value="C:cytoplasm"/>
    <property type="evidence" value="ECO:0007669"/>
    <property type="project" value="TreeGrafter"/>
</dbReference>
<dbReference type="EnsemblBacteria" id="ABD41750">
    <property type="protein sequence ID" value="ABD41750"/>
    <property type="gene ID" value="Mhun_2042"/>
</dbReference>
<dbReference type="STRING" id="323259.Mhun_2042"/>
<dbReference type="GO" id="GO:0061599">
    <property type="term" value="F:molybdopterin molybdotransferase activity"/>
    <property type="evidence" value="ECO:0007669"/>
    <property type="project" value="TreeGrafter"/>
</dbReference>
<dbReference type="Pfam" id="PF03453">
    <property type="entry name" value="MoeA_N"/>
    <property type="match status" value="1"/>
</dbReference>
<evidence type="ECO:0000259" key="1">
    <source>
        <dbReference type="SMART" id="SM00852"/>
    </source>
</evidence>